<evidence type="ECO:0000259" key="1">
    <source>
        <dbReference type="Pfam" id="PF11955"/>
    </source>
</evidence>
<protein>
    <recommendedName>
        <fullName evidence="1">PORR domain-containing protein</fullName>
    </recommendedName>
</protein>
<dbReference type="Pfam" id="PF11955">
    <property type="entry name" value="PORR"/>
    <property type="match status" value="1"/>
</dbReference>
<dbReference type="Proteomes" id="UP000298416">
    <property type="component" value="Unassembled WGS sequence"/>
</dbReference>
<evidence type="ECO:0000313" key="2">
    <source>
        <dbReference type="EMBL" id="KAG6411325.1"/>
    </source>
</evidence>
<keyword evidence="3" id="KW-1185">Reference proteome</keyword>
<dbReference type="EMBL" id="PNBA02000010">
    <property type="protein sequence ID" value="KAG6411325.1"/>
    <property type="molecule type" value="Genomic_DNA"/>
</dbReference>
<dbReference type="InterPro" id="IPR045040">
    <property type="entry name" value="PORR_fam"/>
</dbReference>
<reference evidence="2" key="2">
    <citation type="submission" date="2020-08" db="EMBL/GenBank/DDBJ databases">
        <title>Plant Genome Project.</title>
        <authorList>
            <person name="Zhang R.-G."/>
        </authorList>
    </citation>
    <scope>NUCLEOTIDE SEQUENCE</scope>
    <source>
        <strain evidence="2">Huo1</strain>
        <tissue evidence="2">Leaf</tissue>
    </source>
</reference>
<accession>A0A8X8XD22</accession>
<organism evidence="2">
    <name type="scientific">Salvia splendens</name>
    <name type="common">Scarlet sage</name>
    <dbReference type="NCBI Taxonomy" id="180675"/>
    <lineage>
        <taxon>Eukaryota</taxon>
        <taxon>Viridiplantae</taxon>
        <taxon>Streptophyta</taxon>
        <taxon>Embryophyta</taxon>
        <taxon>Tracheophyta</taxon>
        <taxon>Spermatophyta</taxon>
        <taxon>Magnoliopsida</taxon>
        <taxon>eudicotyledons</taxon>
        <taxon>Gunneridae</taxon>
        <taxon>Pentapetalae</taxon>
        <taxon>asterids</taxon>
        <taxon>lamiids</taxon>
        <taxon>Lamiales</taxon>
        <taxon>Lamiaceae</taxon>
        <taxon>Nepetoideae</taxon>
        <taxon>Mentheae</taxon>
        <taxon>Salviinae</taxon>
        <taxon>Salvia</taxon>
        <taxon>Salvia subgen. Calosphace</taxon>
        <taxon>core Calosphace</taxon>
    </lineage>
</organism>
<proteinExistence type="predicted"/>
<comment type="caution">
    <text evidence="2">The sequence shown here is derived from an EMBL/GenBank/DDBJ whole genome shotgun (WGS) entry which is preliminary data.</text>
</comment>
<feature type="domain" description="PORR" evidence="1">
    <location>
        <begin position="35"/>
        <end position="130"/>
    </location>
</feature>
<gene>
    <name evidence="2" type="ORF">SASPL_129405</name>
</gene>
<dbReference type="InterPro" id="IPR021099">
    <property type="entry name" value="PORR_domain"/>
</dbReference>
<name>A0A8X8XD22_SALSN</name>
<dbReference type="GO" id="GO:0003723">
    <property type="term" value="F:RNA binding"/>
    <property type="evidence" value="ECO:0007669"/>
    <property type="project" value="InterPro"/>
</dbReference>
<dbReference type="PANTHER" id="PTHR31476:SF9">
    <property type="entry name" value="PROTEIN ROOT PRIMORDIUM DEFECTIVE 1"/>
    <property type="match status" value="1"/>
</dbReference>
<dbReference type="PANTHER" id="PTHR31476">
    <property type="entry name" value="PROTEIN WHAT'S THIS FACTOR 1 HOMOLOG, CHLOROPLASTIC"/>
    <property type="match status" value="1"/>
</dbReference>
<evidence type="ECO:0000313" key="3">
    <source>
        <dbReference type="Proteomes" id="UP000298416"/>
    </source>
</evidence>
<dbReference type="AlphaFoldDB" id="A0A8X8XD22"/>
<sequence length="160" mass="18839">MRSVIWQSVKQLTSNTTASRLMSQSTSIPRKQVRVRDHAYDDYMEIQKKVRKVLKFQDLILSQPNAIISVSRLDSISRRIGFKQFESGRFVLKFPHVFEVFEHPVQRILYCRLTRRAAAQIELEKQLSAARYRMLKCLVTNDSKLTSKEVRKGQPQLERR</sequence>
<reference evidence="2" key="1">
    <citation type="submission" date="2018-01" db="EMBL/GenBank/DDBJ databases">
        <authorList>
            <person name="Mao J.F."/>
        </authorList>
    </citation>
    <scope>NUCLEOTIDE SEQUENCE</scope>
    <source>
        <strain evidence="2">Huo1</strain>
        <tissue evidence="2">Leaf</tissue>
    </source>
</reference>